<evidence type="ECO:0000313" key="2">
    <source>
        <dbReference type="EMBL" id="KAK9416572.1"/>
    </source>
</evidence>
<reference evidence="2 3" key="1">
    <citation type="journal article" date="2024" name="J. Plant Pathol.">
        <title>Sequence and assembly of the genome of Seiridium unicorne, isolate CBS 538.82, causal agent of cypress canker disease.</title>
        <authorList>
            <person name="Scali E."/>
            <person name="Rocca G.D."/>
            <person name="Danti R."/>
            <person name="Garbelotto M."/>
            <person name="Barberini S."/>
            <person name="Baroncelli R."/>
            <person name="Emiliani G."/>
        </authorList>
    </citation>
    <scope>NUCLEOTIDE SEQUENCE [LARGE SCALE GENOMIC DNA]</scope>
    <source>
        <strain evidence="2 3">BM-138-508</strain>
    </source>
</reference>
<organism evidence="2 3">
    <name type="scientific">Seiridium unicorne</name>
    <dbReference type="NCBI Taxonomy" id="138068"/>
    <lineage>
        <taxon>Eukaryota</taxon>
        <taxon>Fungi</taxon>
        <taxon>Dikarya</taxon>
        <taxon>Ascomycota</taxon>
        <taxon>Pezizomycotina</taxon>
        <taxon>Sordariomycetes</taxon>
        <taxon>Xylariomycetidae</taxon>
        <taxon>Amphisphaeriales</taxon>
        <taxon>Sporocadaceae</taxon>
        <taxon>Seiridium</taxon>
    </lineage>
</organism>
<name>A0ABR2UPM9_9PEZI</name>
<sequence>MAIQNLYPQNITAHLQIVHPVPQSNQPTGIVPARKKKMSGPWRGCAEKKLSKFYDDNPTERNALPPNYTRADAEQHYYSVLARNRRERQKAQKRRRQAEKEASRENGTSKELQVSNGYSQHGGSPSLTPHNPGLGPFSDEEKKTGQARDVTFSQEEFHPDQNAASMVPAPFQLDVAAVGLGLEHIHDLDFKIDTTLVFPDFSN</sequence>
<comment type="caution">
    <text evidence="2">The sequence shown here is derived from an EMBL/GenBank/DDBJ whole genome shotgun (WGS) entry which is preliminary data.</text>
</comment>
<dbReference type="Proteomes" id="UP001408356">
    <property type="component" value="Unassembled WGS sequence"/>
</dbReference>
<evidence type="ECO:0000313" key="3">
    <source>
        <dbReference type="Proteomes" id="UP001408356"/>
    </source>
</evidence>
<proteinExistence type="predicted"/>
<gene>
    <name evidence="2" type="ORF">SUNI508_09678</name>
</gene>
<dbReference type="EMBL" id="JARVKF010000406">
    <property type="protein sequence ID" value="KAK9416572.1"/>
    <property type="molecule type" value="Genomic_DNA"/>
</dbReference>
<protein>
    <submittedName>
        <fullName evidence="2">Uncharacterized protein</fullName>
    </submittedName>
</protein>
<accession>A0ABR2UPM9</accession>
<feature type="compositionally biased region" description="Basic and acidic residues" evidence="1">
    <location>
        <begin position="98"/>
        <end position="108"/>
    </location>
</feature>
<feature type="compositionally biased region" description="Basic residues" evidence="1">
    <location>
        <begin position="84"/>
        <end position="97"/>
    </location>
</feature>
<feature type="compositionally biased region" description="Polar residues" evidence="1">
    <location>
        <begin position="109"/>
        <end position="129"/>
    </location>
</feature>
<feature type="region of interest" description="Disordered" evidence="1">
    <location>
        <begin position="84"/>
        <end position="148"/>
    </location>
</feature>
<keyword evidence="3" id="KW-1185">Reference proteome</keyword>
<evidence type="ECO:0000256" key="1">
    <source>
        <dbReference type="SAM" id="MobiDB-lite"/>
    </source>
</evidence>